<dbReference type="EMBL" id="CACVKT020006394">
    <property type="protein sequence ID" value="CAC5401296.1"/>
    <property type="molecule type" value="Genomic_DNA"/>
</dbReference>
<sequence>MLITEEKQYVNNIKLNLKQKLQTSCIVTRGCCVSVKCGYLFTDYNGGYEKLVALNSNGNHEYIIDFPNPYNSFDLVFIDDNTVAVTTGYSHGTGVMIIDLPIKQVNMFVELPDTPFGITFDGESLICCSSENGIYMISCSDFSYTNIRNTIVSLHSHDSYVATHGDNIFYTASYEDKVSCLNRHRREIVWVFTNESVLKTPEGIAVDDKGNVFVVRTRSCNIVVISPDGKQYNQIKIFERDFLYPSAIFFDKIRKQILVANEDNFAHLYDVSYF</sequence>
<dbReference type="Gene3D" id="2.120.10.30">
    <property type="entry name" value="TolB, C-terminal domain"/>
    <property type="match status" value="1"/>
</dbReference>
<evidence type="ECO:0008006" key="3">
    <source>
        <dbReference type="Google" id="ProtNLM"/>
    </source>
</evidence>
<protein>
    <recommendedName>
        <fullName evidence="3">SMP-30/Gluconolactonase/LRE-like region domain-containing protein</fullName>
    </recommendedName>
</protein>
<evidence type="ECO:0000313" key="1">
    <source>
        <dbReference type="EMBL" id="CAC5401296.1"/>
    </source>
</evidence>
<name>A0A6J8D0D7_MYTCO</name>
<dbReference type="InterPro" id="IPR011042">
    <property type="entry name" value="6-blade_b-propeller_TolB-like"/>
</dbReference>
<reference evidence="1 2" key="1">
    <citation type="submission" date="2020-06" db="EMBL/GenBank/DDBJ databases">
        <authorList>
            <person name="Li R."/>
            <person name="Bekaert M."/>
        </authorList>
    </citation>
    <scope>NUCLEOTIDE SEQUENCE [LARGE SCALE GENOMIC DNA]</scope>
    <source>
        <strain evidence="2">wild</strain>
    </source>
</reference>
<accession>A0A6J8D0D7</accession>
<organism evidence="1 2">
    <name type="scientific">Mytilus coruscus</name>
    <name type="common">Sea mussel</name>
    <dbReference type="NCBI Taxonomy" id="42192"/>
    <lineage>
        <taxon>Eukaryota</taxon>
        <taxon>Metazoa</taxon>
        <taxon>Spiralia</taxon>
        <taxon>Lophotrochozoa</taxon>
        <taxon>Mollusca</taxon>
        <taxon>Bivalvia</taxon>
        <taxon>Autobranchia</taxon>
        <taxon>Pteriomorphia</taxon>
        <taxon>Mytilida</taxon>
        <taxon>Mytiloidea</taxon>
        <taxon>Mytilidae</taxon>
        <taxon>Mytilinae</taxon>
        <taxon>Mytilus</taxon>
    </lineage>
</organism>
<proteinExistence type="predicted"/>
<dbReference type="InterPro" id="IPR011044">
    <property type="entry name" value="Quino_amine_DH_bsu"/>
</dbReference>
<dbReference type="SUPFAM" id="SSF50969">
    <property type="entry name" value="YVTN repeat-like/Quinoprotein amine dehydrogenase"/>
    <property type="match status" value="1"/>
</dbReference>
<keyword evidence="2" id="KW-1185">Reference proteome</keyword>
<dbReference type="OrthoDB" id="6087280at2759"/>
<gene>
    <name evidence="1" type="ORF">MCOR_35391</name>
</gene>
<dbReference type="AlphaFoldDB" id="A0A6J8D0D7"/>
<evidence type="ECO:0000313" key="2">
    <source>
        <dbReference type="Proteomes" id="UP000507470"/>
    </source>
</evidence>
<dbReference type="Proteomes" id="UP000507470">
    <property type="component" value="Unassembled WGS sequence"/>
</dbReference>